<evidence type="ECO:0000256" key="3">
    <source>
        <dbReference type="ARBA" id="ARBA00009488"/>
    </source>
</evidence>
<dbReference type="AlphaFoldDB" id="Q4RWA8"/>
<dbReference type="GO" id="GO:0046890">
    <property type="term" value="P:regulation of lipid biosynthetic process"/>
    <property type="evidence" value="ECO:0007669"/>
    <property type="project" value="TreeGrafter"/>
</dbReference>
<feature type="region of interest" description="Disordered" evidence="6">
    <location>
        <begin position="111"/>
        <end position="131"/>
    </location>
</feature>
<name>Q4RWA8_TETNG</name>
<evidence type="ECO:0000256" key="2">
    <source>
        <dbReference type="ARBA" id="ARBA00004496"/>
    </source>
</evidence>
<comment type="subcellular location">
    <subcellularLocation>
        <location evidence="2">Cytoplasm</location>
    </subcellularLocation>
    <subcellularLocation>
        <location evidence="1">Nucleus</location>
    </subcellularLocation>
</comment>
<evidence type="ECO:0000256" key="5">
    <source>
        <dbReference type="ARBA" id="ARBA00023242"/>
    </source>
</evidence>
<dbReference type="EMBL" id="CAAE01014990">
    <property type="protein sequence ID" value="CAG07324.1"/>
    <property type="molecule type" value="Genomic_DNA"/>
</dbReference>
<organism evidence="7">
    <name type="scientific">Tetraodon nigroviridis</name>
    <name type="common">Spotted green pufferfish</name>
    <name type="synonym">Chelonodon nigroviridis</name>
    <dbReference type="NCBI Taxonomy" id="99883"/>
    <lineage>
        <taxon>Eukaryota</taxon>
        <taxon>Metazoa</taxon>
        <taxon>Chordata</taxon>
        <taxon>Craniata</taxon>
        <taxon>Vertebrata</taxon>
        <taxon>Euteleostomi</taxon>
        <taxon>Actinopterygii</taxon>
        <taxon>Neopterygii</taxon>
        <taxon>Teleostei</taxon>
        <taxon>Neoteleostei</taxon>
        <taxon>Acanthomorphata</taxon>
        <taxon>Eupercaria</taxon>
        <taxon>Tetraodontiformes</taxon>
        <taxon>Tetradontoidea</taxon>
        <taxon>Tetraodontidae</taxon>
        <taxon>Tetraodon</taxon>
    </lineage>
</organism>
<dbReference type="InterPro" id="IPR053719">
    <property type="entry name" value="Lipogen_MT_Stabilize_sf"/>
</dbReference>
<evidence type="ECO:0000256" key="6">
    <source>
        <dbReference type="SAM" id="MobiDB-lite"/>
    </source>
</evidence>
<evidence type="ECO:0000313" key="7">
    <source>
        <dbReference type="EMBL" id="CAG07324.1"/>
    </source>
</evidence>
<keyword evidence="4" id="KW-0963">Cytoplasm</keyword>
<accession>Q4RWA8</accession>
<comment type="caution">
    <text evidence="7">The sequence shown here is derived from an EMBL/GenBank/DDBJ whole genome shotgun (WGS) entry which is preliminary data.</text>
</comment>
<reference evidence="7" key="2">
    <citation type="submission" date="2004-02" db="EMBL/GenBank/DDBJ databases">
        <authorList>
            <consortium name="Genoscope"/>
            <consortium name="Whitehead Institute Centre for Genome Research"/>
        </authorList>
    </citation>
    <scope>NUCLEOTIDE SEQUENCE</scope>
</reference>
<reference evidence="7" key="1">
    <citation type="journal article" date="2004" name="Nature">
        <title>Genome duplication in the teleost fish Tetraodon nigroviridis reveals the early vertebrate proto-karyotype.</title>
        <authorList>
            <person name="Jaillon O."/>
            <person name="Aury J.-M."/>
            <person name="Brunet F."/>
            <person name="Petit J.-L."/>
            <person name="Stange-Thomann N."/>
            <person name="Mauceli E."/>
            <person name="Bouneau L."/>
            <person name="Fischer C."/>
            <person name="Ozouf-Costaz C."/>
            <person name="Bernot A."/>
            <person name="Nicaud S."/>
            <person name="Jaffe D."/>
            <person name="Fisher S."/>
            <person name="Lutfalla G."/>
            <person name="Dossat C."/>
            <person name="Segurens B."/>
            <person name="Dasilva C."/>
            <person name="Salanoubat M."/>
            <person name="Levy M."/>
            <person name="Boudet N."/>
            <person name="Castellano S."/>
            <person name="Anthouard V."/>
            <person name="Jubin C."/>
            <person name="Castelli V."/>
            <person name="Katinka M."/>
            <person name="Vacherie B."/>
            <person name="Biemont C."/>
            <person name="Skalli Z."/>
            <person name="Cattolico L."/>
            <person name="Poulain J."/>
            <person name="De Berardinis V."/>
            <person name="Cruaud C."/>
            <person name="Duprat S."/>
            <person name="Brottier P."/>
            <person name="Coutanceau J.-P."/>
            <person name="Gouzy J."/>
            <person name="Parra G."/>
            <person name="Lardier G."/>
            <person name="Chapple C."/>
            <person name="McKernan K.J."/>
            <person name="McEwan P."/>
            <person name="Bosak S."/>
            <person name="Kellis M."/>
            <person name="Volff J.-N."/>
            <person name="Guigo R."/>
            <person name="Zody M.C."/>
            <person name="Mesirov J."/>
            <person name="Lindblad-Toh K."/>
            <person name="Birren B."/>
            <person name="Nusbaum C."/>
            <person name="Kahn D."/>
            <person name="Robinson-Rechavi M."/>
            <person name="Laudet V."/>
            <person name="Schachter V."/>
            <person name="Quetier F."/>
            <person name="Saurin W."/>
            <person name="Scarpelli C."/>
            <person name="Wincker P."/>
            <person name="Lander E.S."/>
            <person name="Weissenbach J."/>
            <person name="Roest Crollius H."/>
        </authorList>
    </citation>
    <scope>NUCLEOTIDE SEQUENCE [LARGE SCALE GENOMIC DNA]</scope>
</reference>
<comment type="similarity">
    <text evidence="3">Belongs to the SPOT14 family.</text>
</comment>
<proteinExistence type="inferred from homology"/>
<gene>
    <name evidence="7" type="ORF">GSTENG00027950001</name>
</gene>
<dbReference type="Pfam" id="PF07084">
    <property type="entry name" value="Spot_14"/>
    <property type="match status" value="1"/>
</dbReference>
<dbReference type="KEGG" id="tng:GSTEN00027950G001"/>
<dbReference type="GO" id="GO:0005634">
    <property type="term" value="C:nucleus"/>
    <property type="evidence" value="ECO:0007669"/>
    <property type="project" value="UniProtKB-SubCell"/>
</dbReference>
<evidence type="ECO:0000256" key="1">
    <source>
        <dbReference type="ARBA" id="ARBA00004123"/>
    </source>
</evidence>
<dbReference type="Gene3D" id="6.10.140.1610">
    <property type="match status" value="1"/>
</dbReference>
<dbReference type="PANTHER" id="PTHR14315">
    <property type="entry name" value="SPOT14 FAMILY MEMBER"/>
    <property type="match status" value="1"/>
</dbReference>
<protein>
    <submittedName>
        <fullName evidence="7">(spotted green pufferfish) hypothetical protein</fullName>
    </submittedName>
</protein>
<dbReference type="InterPro" id="IPR009786">
    <property type="entry name" value="Spot_14"/>
</dbReference>
<dbReference type="PANTHER" id="PTHR14315:SF19">
    <property type="entry name" value="MID1-INTERACTING PROTEIN 1-B-RELATED"/>
    <property type="match status" value="1"/>
</dbReference>
<dbReference type="GO" id="GO:0005829">
    <property type="term" value="C:cytosol"/>
    <property type="evidence" value="ECO:0007669"/>
    <property type="project" value="TreeGrafter"/>
</dbReference>
<keyword evidence="5" id="KW-0539">Nucleus</keyword>
<dbReference type="OrthoDB" id="5951908at2759"/>
<evidence type="ECO:0000256" key="4">
    <source>
        <dbReference type="ARBA" id="ARBA00022490"/>
    </source>
</evidence>
<sequence length="393" mass="44602">MMQLQETPKQKNSLFNAMNRFLGAVNNMDQTIMVPSLLRDVPLEEDKETGSLKSDEDEGDMYSYYQLLKSIRRDMEWGINGAGAHDRRAEPLKFTRMNSSTSSISFALERPGLGLPHHTQPVPQPGQRSEHQQIRAPADALIEKGDGLRRTVETVKNEIEPREKFLYEPRASPPARGRVCARAQSAANMPATRCSVSPRVCLIGQSSPVLRHLMKKAFPPTRWYHLMAWGVPLGMASLPLLRGYYGPAGAWWDSHSWFDAVMVGNFNPERERRKVSLAEEIKPLKWYPSVYLLVSIFPLINSSSEASRKVNGDRLPANKSCNLMPQKRIREDYNQICGWISVIISCAFHLQSHSSIFSVDKLRQHTFKMKVFKSQRLLGYKANKMSDHTGCDV</sequence>